<comment type="caution">
    <text evidence="2">The sequence shown here is derived from an EMBL/GenBank/DDBJ whole genome shotgun (WGS) entry which is preliminary data.</text>
</comment>
<dbReference type="AlphaFoldDB" id="A0A225UU36"/>
<reference evidence="3" key="1">
    <citation type="submission" date="2017-03" db="EMBL/GenBank/DDBJ databases">
        <title>Phytopthora megakarya and P. palmivora, two closely related causual agents of cacao black pod achieved similar genome size and gene model numbers by different mechanisms.</title>
        <authorList>
            <person name="Ali S."/>
            <person name="Shao J."/>
            <person name="Larry D.J."/>
            <person name="Kronmiller B."/>
            <person name="Shen D."/>
            <person name="Strem M.D."/>
            <person name="Melnick R.L."/>
            <person name="Guiltinan M.J."/>
            <person name="Tyler B.M."/>
            <person name="Meinhardt L.W."/>
            <person name="Bailey B.A."/>
        </authorList>
    </citation>
    <scope>NUCLEOTIDE SEQUENCE [LARGE SCALE GENOMIC DNA]</scope>
    <source>
        <strain evidence="3">zdho120</strain>
    </source>
</reference>
<feature type="compositionally biased region" description="Low complexity" evidence="1">
    <location>
        <begin position="48"/>
        <end position="57"/>
    </location>
</feature>
<accession>A0A225UU36</accession>
<protein>
    <submittedName>
        <fullName evidence="2">Uncharacterized protein</fullName>
    </submittedName>
</protein>
<evidence type="ECO:0000313" key="2">
    <source>
        <dbReference type="EMBL" id="OWY96600.1"/>
    </source>
</evidence>
<proteinExistence type="predicted"/>
<name>A0A225UU36_9STRA</name>
<feature type="region of interest" description="Disordered" evidence="1">
    <location>
        <begin position="48"/>
        <end position="83"/>
    </location>
</feature>
<evidence type="ECO:0000313" key="3">
    <source>
        <dbReference type="Proteomes" id="UP000198211"/>
    </source>
</evidence>
<dbReference type="OrthoDB" id="79176at2759"/>
<keyword evidence="3" id="KW-1185">Reference proteome</keyword>
<dbReference type="Proteomes" id="UP000198211">
    <property type="component" value="Unassembled WGS sequence"/>
</dbReference>
<sequence>MQTASCSALLSQLPQLAAASEEPLVPGVPLHKPLEAEPALLRVTPMAPSTATATPAPNCRPIPGPTSVEAHVSSTTKSSAEEKTCGEDDVQAYVNRLLKCVAVPVGATTNLTSHLFRRGGAQHANGDDRLAAQPIFDRGAWDMSKVRKGFAYVYNSPREDRKVAWVLSGWEADAAPVVLDTAALDLRATDMLESIPVQHLLNVSSKVLTVLTAYLVRYYPQLKALAPGAPVVQRVGECLDSSGISAADAGLVGDAK</sequence>
<evidence type="ECO:0000256" key="1">
    <source>
        <dbReference type="SAM" id="MobiDB-lite"/>
    </source>
</evidence>
<gene>
    <name evidence="2" type="ORF">PHMEG_00033097</name>
</gene>
<dbReference type="STRING" id="4795.A0A225UU36"/>
<dbReference type="EMBL" id="NBNE01011425">
    <property type="protein sequence ID" value="OWY96600.1"/>
    <property type="molecule type" value="Genomic_DNA"/>
</dbReference>
<organism evidence="2 3">
    <name type="scientific">Phytophthora megakarya</name>
    <dbReference type="NCBI Taxonomy" id="4795"/>
    <lineage>
        <taxon>Eukaryota</taxon>
        <taxon>Sar</taxon>
        <taxon>Stramenopiles</taxon>
        <taxon>Oomycota</taxon>
        <taxon>Peronosporomycetes</taxon>
        <taxon>Peronosporales</taxon>
        <taxon>Peronosporaceae</taxon>
        <taxon>Phytophthora</taxon>
    </lineage>
</organism>